<keyword evidence="7 12" id="KW-0220">Diaminopimelate biosynthesis</keyword>
<comment type="caution">
    <text evidence="12">Was originally thought to be a dihydrodipicolinate synthase (DHDPS), catalyzing the condensation of (S)-aspartate-beta-semialdehyde [(S)-ASA] and pyruvate to dihydrodipicolinate (DHDP). However, it was shown in E.coli that the product of the enzymatic reaction is not dihydrodipicolinate but in fact (4S)-4-hydroxy-2,3,4,5-tetrahydro-(2S)-dipicolinic acid (HTPA), and that the consecutive dehydration reaction leading to DHDP is not spontaneous but catalyzed by DapB.</text>
</comment>
<dbReference type="SMART" id="SM01130">
    <property type="entry name" value="DHDPS"/>
    <property type="match status" value="1"/>
</dbReference>
<dbReference type="Pfam" id="PF00701">
    <property type="entry name" value="DHDPS"/>
    <property type="match status" value="1"/>
</dbReference>
<dbReference type="RefSeq" id="WP_209847003.1">
    <property type="nucleotide sequence ID" value="NZ_JAGGJV010000001.1"/>
</dbReference>
<dbReference type="PIRSF" id="PIRSF001365">
    <property type="entry name" value="DHDPS"/>
    <property type="match status" value="1"/>
</dbReference>
<name>A0ABS4EG82_9HYPH</name>
<dbReference type="HAMAP" id="MF_00418">
    <property type="entry name" value="DapA"/>
    <property type="match status" value="1"/>
</dbReference>
<proteinExistence type="inferred from homology"/>
<evidence type="ECO:0000256" key="3">
    <source>
        <dbReference type="ARBA" id="ARBA00007592"/>
    </source>
</evidence>
<comment type="caution">
    <text evidence="14">The sequence shown here is derived from an EMBL/GenBank/DDBJ whole genome shotgun (WGS) entry which is preliminary data.</text>
</comment>
<evidence type="ECO:0000256" key="13">
    <source>
        <dbReference type="PIRNR" id="PIRNR001365"/>
    </source>
</evidence>
<comment type="subunit">
    <text evidence="12">Homotetramer; dimer of dimers.</text>
</comment>
<dbReference type="Proteomes" id="UP000823786">
    <property type="component" value="Unassembled WGS sequence"/>
</dbReference>
<dbReference type="NCBIfam" id="TIGR00674">
    <property type="entry name" value="dapA"/>
    <property type="match status" value="1"/>
</dbReference>
<protein>
    <recommendedName>
        <fullName evidence="4 12">4-hydroxy-tetrahydrodipicolinate synthase</fullName>
        <shortName evidence="12">HTPA synthase</shortName>
        <ecNumber evidence="4 12">4.3.3.7</ecNumber>
    </recommendedName>
</protein>
<evidence type="ECO:0000313" key="15">
    <source>
        <dbReference type="Proteomes" id="UP000823786"/>
    </source>
</evidence>
<dbReference type="Gene3D" id="3.20.20.70">
    <property type="entry name" value="Aldolase class I"/>
    <property type="match status" value="1"/>
</dbReference>
<comment type="catalytic activity">
    <reaction evidence="11 12">
        <text>L-aspartate 4-semialdehyde + pyruvate = (2S,4S)-4-hydroxy-2,3,4,5-tetrahydrodipicolinate + H2O + H(+)</text>
        <dbReference type="Rhea" id="RHEA:34171"/>
        <dbReference type="ChEBI" id="CHEBI:15361"/>
        <dbReference type="ChEBI" id="CHEBI:15377"/>
        <dbReference type="ChEBI" id="CHEBI:15378"/>
        <dbReference type="ChEBI" id="CHEBI:67139"/>
        <dbReference type="ChEBI" id="CHEBI:537519"/>
        <dbReference type="EC" id="4.3.3.7"/>
    </reaction>
</comment>
<evidence type="ECO:0000256" key="4">
    <source>
        <dbReference type="ARBA" id="ARBA00012086"/>
    </source>
</evidence>
<keyword evidence="6 12" id="KW-0028">Amino-acid biosynthesis</keyword>
<keyword evidence="5 12" id="KW-0963">Cytoplasm</keyword>
<comment type="caution">
    <text evidence="12">Lacks conserved residue(s) required for the propagation of feature annotation.</text>
</comment>
<dbReference type="PANTHER" id="PTHR12128:SF66">
    <property type="entry name" value="4-HYDROXY-2-OXOGLUTARATE ALDOLASE, MITOCHONDRIAL"/>
    <property type="match status" value="1"/>
</dbReference>
<dbReference type="GO" id="GO:0008840">
    <property type="term" value="F:4-hydroxy-tetrahydrodipicolinate synthase activity"/>
    <property type="evidence" value="ECO:0007669"/>
    <property type="project" value="UniProtKB-EC"/>
</dbReference>
<evidence type="ECO:0000256" key="9">
    <source>
        <dbReference type="ARBA" id="ARBA00023239"/>
    </source>
</evidence>
<dbReference type="PRINTS" id="PR00146">
    <property type="entry name" value="DHPICSNTHASE"/>
</dbReference>
<dbReference type="PANTHER" id="PTHR12128">
    <property type="entry name" value="DIHYDRODIPICOLINATE SYNTHASE"/>
    <property type="match status" value="1"/>
</dbReference>
<accession>A0ABS4EG82</accession>
<comment type="function">
    <text evidence="1 12">Catalyzes the condensation of (S)-aspartate-beta-semialdehyde [(S)-ASA] and pyruvate to 4-hydroxy-tetrahydrodipicolinate (HTPA).</text>
</comment>
<evidence type="ECO:0000256" key="11">
    <source>
        <dbReference type="ARBA" id="ARBA00047836"/>
    </source>
</evidence>
<organism evidence="14 15">
    <name type="scientific">Rhizobium herbae</name>
    <dbReference type="NCBI Taxonomy" id="508661"/>
    <lineage>
        <taxon>Bacteria</taxon>
        <taxon>Pseudomonadati</taxon>
        <taxon>Pseudomonadota</taxon>
        <taxon>Alphaproteobacteria</taxon>
        <taxon>Hyphomicrobiales</taxon>
        <taxon>Rhizobiaceae</taxon>
        <taxon>Rhizobium/Agrobacterium group</taxon>
        <taxon>Rhizobium</taxon>
    </lineage>
</organism>
<dbReference type="SUPFAM" id="SSF51569">
    <property type="entry name" value="Aldolase"/>
    <property type="match status" value="1"/>
</dbReference>
<keyword evidence="9 12" id="KW-0456">Lyase</keyword>
<comment type="similarity">
    <text evidence="3 12 13">Belongs to the DapA family.</text>
</comment>
<gene>
    <name evidence="12" type="primary">dapA</name>
    <name evidence="14" type="ORF">J2Z75_000409</name>
</gene>
<evidence type="ECO:0000256" key="7">
    <source>
        <dbReference type="ARBA" id="ARBA00022915"/>
    </source>
</evidence>
<reference evidence="14 15" key="1">
    <citation type="submission" date="2021-03" db="EMBL/GenBank/DDBJ databases">
        <title>Genomic Encyclopedia of Type Strains, Phase IV (KMG-IV): sequencing the most valuable type-strain genomes for metagenomic binning, comparative biology and taxonomic classification.</title>
        <authorList>
            <person name="Goeker M."/>
        </authorList>
    </citation>
    <scope>NUCLEOTIDE SEQUENCE [LARGE SCALE GENOMIC DNA]</scope>
    <source>
        <strain evidence="14 15">DSM 26427</strain>
    </source>
</reference>
<dbReference type="InterPro" id="IPR002220">
    <property type="entry name" value="DapA-like"/>
</dbReference>
<evidence type="ECO:0000256" key="1">
    <source>
        <dbReference type="ARBA" id="ARBA00003294"/>
    </source>
</evidence>
<dbReference type="InterPro" id="IPR013785">
    <property type="entry name" value="Aldolase_TIM"/>
</dbReference>
<evidence type="ECO:0000256" key="5">
    <source>
        <dbReference type="ARBA" id="ARBA00022490"/>
    </source>
</evidence>
<dbReference type="EMBL" id="JAGGJV010000001">
    <property type="protein sequence ID" value="MBP1856929.1"/>
    <property type="molecule type" value="Genomic_DNA"/>
</dbReference>
<dbReference type="EC" id="4.3.3.7" evidence="4 12"/>
<keyword evidence="8 12" id="KW-0457">Lysine biosynthesis</keyword>
<feature type="site" description="Part of a proton relay during catalysis" evidence="12">
    <location>
        <position position="115"/>
    </location>
</feature>
<sequence length="308" mass="32655">MTEFKPLASLPQGAICDLVTPFRGDQLDEASFADLAEWQIDSGISGLLVSGPAGEPWALTDDERTTLIRLAVAVAGGRIPVIAGTGTNCTETTVARTAEAKNMGATAAYVVTPYYSKPAQEGLFRHYEAIADRMDLPLIVGVAPQRTAIDLSPRTLEQLATLPSVAGIADETGDIARLAAMPVALRQRFALYSGHDLTAMPFTLMGGRGVISSAANLVPRLTVALHQALATGNLQSAQSLQERLSPLFQALEREPSPAAIKYGLSLLRGMSDDVRLPLTPIVAETTAAFRMALAPVLCKPAPARRQIL</sequence>
<keyword evidence="15" id="KW-1185">Reference proteome</keyword>
<evidence type="ECO:0000313" key="14">
    <source>
        <dbReference type="EMBL" id="MBP1856929.1"/>
    </source>
</evidence>
<keyword evidence="10 12" id="KW-0704">Schiff base</keyword>
<dbReference type="CDD" id="cd00950">
    <property type="entry name" value="DHDPS"/>
    <property type="match status" value="1"/>
</dbReference>
<evidence type="ECO:0000256" key="6">
    <source>
        <dbReference type="ARBA" id="ARBA00022605"/>
    </source>
</evidence>
<dbReference type="InterPro" id="IPR005263">
    <property type="entry name" value="DapA"/>
</dbReference>
<evidence type="ECO:0000256" key="2">
    <source>
        <dbReference type="ARBA" id="ARBA00005120"/>
    </source>
</evidence>
<evidence type="ECO:0000256" key="8">
    <source>
        <dbReference type="ARBA" id="ARBA00023154"/>
    </source>
</evidence>
<comment type="pathway">
    <text evidence="2 12">Amino-acid biosynthesis; L-lysine biosynthesis via DAP pathway; (S)-tetrahydrodipicolinate from L-aspartate: step 3/4.</text>
</comment>
<feature type="binding site" evidence="12">
    <location>
        <position position="211"/>
    </location>
    <ligand>
        <name>pyruvate</name>
        <dbReference type="ChEBI" id="CHEBI:15361"/>
    </ligand>
</feature>
<evidence type="ECO:0000256" key="10">
    <source>
        <dbReference type="ARBA" id="ARBA00023270"/>
    </source>
</evidence>
<evidence type="ECO:0000256" key="12">
    <source>
        <dbReference type="HAMAP-Rule" id="MF_00418"/>
    </source>
</evidence>
<comment type="subcellular location">
    <subcellularLocation>
        <location evidence="12">Cytoplasm</location>
    </subcellularLocation>
</comment>